<accession>A0A9Q1H9Q4</accession>
<keyword evidence="1" id="KW-0812">Transmembrane</keyword>
<sequence length="85" mass="9690">MTMGEFGRENALSHDLRIFDSSANILFFLFLFMMPLVLVNLMVSGRINVYVAGNLKHTGPLSFGAEHLSPNFKHVSRKQYIFARK</sequence>
<keyword evidence="3" id="KW-1185">Reference proteome</keyword>
<dbReference type="EMBL" id="JAIZAY010000008">
    <property type="protein sequence ID" value="KAJ8037648.1"/>
    <property type="molecule type" value="Genomic_DNA"/>
</dbReference>
<keyword evidence="1" id="KW-0472">Membrane</keyword>
<evidence type="ECO:0000313" key="2">
    <source>
        <dbReference type="EMBL" id="KAJ8037648.1"/>
    </source>
</evidence>
<gene>
    <name evidence="2" type="ORF">HOLleu_18526</name>
</gene>
<comment type="caution">
    <text evidence="2">The sequence shown here is derived from an EMBL/GenBank/DDBJ whole genome shotgun (WGS) entry which is preliminary data.</text>
</comment>
<name>A0A9Q1H9Q4_HOLLE</name>
<protein>
    <submittedName>
        <fullName evidence="2">Uncharacterized protein</fullName>
    </submittedName>
</protein>
<reference evidence="2" key="1">
    <citation type="submission" date="2021-10" db="EMBL/GenBank/DDBJ databases">
        <title>Tropical sea cucumber genome reveals ecological adaptation and Cuvierian tubules defense mechanism.</title>
        <authorList>
            <person name="Chen T."/>
        </authorList>
    </citation>
    <scope>NUCLEOTIDE SEQUENCE</scope>
    <source>
        <strain evidence="2">Nanhai2018</strain>
        <tissue evidence="2">Muscle</tissue>
    </source>
</reference>
<feature type="transmembrane region" description="Helical" evidence="1">
    <location>
        <begin position="25"/>
        <end position="43"/>
    </location>
</feature>
<evidence type="ECO:0000256" key="1">
    <source>
        <dbReference type="SAM" id="Phobius"/>
    </source>
</evidence>
<organism evidence="2 3">
    <name type="scientific">Holothuria leucospilota</name>
    <name type="common">Black long sea cucumber</name>
    <name type="synonym">Mertensiothuria leucospilota</name>
    <dbReference type="NCBI Taxonomy" id="206669"/>
    <lineage>
        <taxon>Eukaryota</taxon>
        <taxon>Metazoa</taxon>
        <taxon>Echinodermata</taxon>
        <taxon>Eleutherozoa</taxon>
        <taxon>Echinozoa</taxon>
        <taxon>Holothuroidea</taxon>
        <taxon>Aspidochirotacea</taxon>
        <taxon>Aspidochirotida</taxon>
        <taxon>Holothuriidae</taxon>
        <taxon>Holothuria</taxon>
    </lineage>
</organism>
<dbReference type="Proteomes" id="UP001152320">
    <property type="component" value="Chromosome 8"/>
</dbReference>
<proteinExistence type="predicted"/>
<keyword evidence="1" id="KW-1133">Transmembrane helix</keyword>
<evidence type="ECO:0000313" key="3">
    <source>
        <dbReference type="Proteomes" id="UP001152320"/>
    </source>
</evidence>
<dbReference type="AlphaFoldDB" id="A0A9Q1H9Q4"/>